<proteinExistence type="predicted"/>
<dbReference type="Pfam" id="PF00532">
    <property type="entry name" value="Peripla_BP_1"/>
    <property type="match status" value="1"/>
</dbReference>
<accession>A0A949K151</accession>
<dbReference type="SMART" id="SM00354">
    <property type="entry name" value="HTH_LACI"/>
    <property type="match status" value="1"/>
</dbReference>
<evidence type="ECO:0000256" key="1">
    <source>
        <dbReference type="ARBA" id="ARBA00023015"/>
    </source>
</evidence>
<dbReference type="PANTHER" id="PTHR30146:SF109">
    <property type="entry name" value="HTH-TYPE TRANSCRIPTIONAL REGULATOR GALS"/>
    <property type="match status" value="1"/>
</dbReference>
<dbReference type="SUPFAM" id="SSF53822">
    <property type="entry name" value="Periplasmic binding protein-like I"/>
    <property type="match status" value="1"/>
</dbReference>
<dbReference type="InterPro" id="IPR001761">
    <property type="entry name" value="Peripla_BP/Lac1_sug-bd_dom"/>
</dbReference>
<dbReference type="InterPro" id="IPR000843">
    <property type="entry name" value="HTH_LacI"/>
</dbReference>
<keyword evidence="3" id="KW-0804">Transcription</keyword>
<organism evidence="5 6">
    <name type="scientific">Diplocloster agilis</name>
    <dbReference type="NCBI Taxonomy" id="2850323"/>
    <lineage>
        <taxon>Bacteria</taxon>
        <taxon>Bacillati</taxon>
        <taxon>Bacillota</taxon>
        <taxon>Clostridia</taxon>
        <taxon>Lachnospirales</taxon>
        <taxon>Lachnospiraceae</taxon>
        <taxon>Diplocloster</taxon>
    </lineage>
</organism>
<reference evidence="5" key="1">
    <citation type="submission" date="2021-06" db="EMBL/GenBank/DDBJ databases">
        <title>Description of novel taxa of the family Lachnospiraceae.</title>
        <authorList>
            <person name="Chaplin A.V."/>
            <person name="Sokolova S.R."/>
            <person name="Pikina A.P."/>
            <person name="Korzhanova M."/>
            <person name="Belova V."/>
            <person name="Korostin D."/>
            <person name="Efimov B.A."/>
        </authorList>
    </citation>
    <scope>NUCLEOTIDE SEQUENCE</scope>
    <source>
        <strain evidence="5">ASD5720</strain>
    </source>
</reference>
<comment type="caution">
    <text evidence="5">The sequence shown here is derived from an EMBL/GenBank/DDBJ whole genome shotgun (WGS) entry which is preliminary data.</text>
</comment>
<evidence type="ECO:0000256" key="2">
    <source>
        <dbReference type="ARBA" id="ARBA00023125"/>
    </source>
</evidence>
<dbReference type="Pfam" id="PF00356">
    <property type="entry name" value="LacI"/>
    <property type="match status" value="1"/>
</dbReference>
<gene>
    <name evidence="5" type="ORF">KTH89_14730</name>
</gene>
<dbReference type="CDD" id="cd01392">
    <property type="entry name" value="HTH_LacI"/>
    <property type="match status" value="1"/>
</dbReference>
<dbReference type="InterPro" id="IPR010982">
    <property type="entry name" value="Lambda_DNA-bd_dom_sf"/>
</dbReference>
<feature type="domain" description="HTH lacI-type" evidence="4">
    <location>
        <begin position="3"/>
        <end position="57"/>
    </location>
</feature>
<dbReference type="Gene3D" id="1.10.260.40">
    <property type="entry name" value="lambda repressor-like DNA-binding domains"/>
    <property type="match status" value="1"/>
</dbReference>
<dbReference type="EMBL" id="JAHQCW010000025">
    <property type="protein sequence ID" value="MBU9737799.1"/>
    <property type="molecule type" value="Genomic_DNA"/>
</dbReference>
<dbReference type="AlphaFoldDB" id="A0A949K151"/>
<dbReference type="Gene3D" id="3.40.50.2300">
    <property type="match status" value="2"/>
</dbReference>
<keyword evidence="2" id="KW-0238">DNA-binding</keyword>
<evidence type="ECO:0000313" key="6">
    <source>
        <dbReference type="Proteomes" id="UP000712157"/>
    </source>
</evidence>
<dbReference type="GO" id="GO:0003700">
    <property type="term" value="F:DNA-binding transcription factor activity"/>
    <property type="evidence" value="ECO:0007669"/>
    <property type="project" value="TreeGrafter"/>
</dbReference>
<keyword evidence="6" id="KW-1185">Reference proteome</keyword>
<dbReference type="PANTHER" id="PTHR30146">
    <property type="entry name" value="LACI-RELATED TRANSCRIPTIONAL REPRESSOR"/>
    <property type="match status" value="1"/>
</dbReference>
<evidence type="ECO:0000256" key="3">
    <source>
        <dbReference type="ARBA" id="ARBA00023163"/>
    </source>
</evidence>
<evidence type="ECO:0000259" key="4">
    <source>
        <dbReference type="PROSITE" id="PS50932"/>
    </source>
</evidence>
<dbReference type="RefSeq" id="WP_238722214.1">
    <property type="nucleotide sequence ID" value="NZ_JAHQCW010000025.1"/>
</dbReference>
<dbReference type="CDD" id="cd06267">
    <property type="entry name" value="PBP1_LacI_sugar_binding-like"/>
    <property type="match status" value="1"/>
</dbReference>
<dbReference type="SUPFAM" id="SSF47413">
    <property type="entry name" value="lambda repressor-like DNA-binding domains"/>
    <property type="match status" value="1"/>
</dbReference>
<sequence>MSSNLKDLSEYLGLSISTVSRALNGKGRISEVTRQRVMDAANKLSYVPNNMARSLKLSSSSIVGVILPDITNVFYPRMLQAIDRELSYHGYNMIFCNTDEDITREQMYYDLLKVKNVMGIIISQACQNDIYERENELGNVVFVDNIPRVTKNSYSFVGIDNHKAGYELTEKLISYGHKNIVAISGIVEETTAIDRLKGFRDCMRDHELPCGDEDVYYGEYNSESVSKLVGRILSRPTLPTAIYVPNNMQACGTILALERAGLYVPEDISVVCFDAIDFTGLVRPSLTCILQPVEKMARTAVEHIIRNAESKTKCQITNYILNYEFYEGGSLKKRSQEK</sequence>
<dbReference type="InterPro" id="IPR028082">
    <property type="entry name" value="Peripla_BP_I"/>
</dbReference>
<keyword evidence="1" id="KW-0805">Transcription regulation</keyword>
<dbReference type="GO" id="GO:0000976">
    <property type="term" value="F:transcription cis-regulatory region binding"/>
    <property type="evidence" value="ECO:0007669"/>
    <property type="project" value="TreeGrafter"/>
</dbReference>
<dbReference type="PROSITE" id="PS50932">
    <property type="entry name" value="HTH_LACI_2"/>
    <property type="match status" value="1"/>
</dbReference>
<evidence type="ECO:0000313" key="5">
    <source>
        <dbReference type="EMBL" id="MBU9737799.1"/>
    </source>
</evidence>
<dbReference type="Proteomes" id="UP000712157">
    <property type="component" value="Unassembled WGS sequence"/>
</dbReference>
<name>A0A949K151_9FIRM</name>
<protein>
    <submittedName>
        <fullName evidence="5">LacI family transcriptional regulator</fullName>
    </submittedName>
</protein>